<protein>
    <recommendedName>
        <fullName evidence="7">Putative 4-hydroxy-4-methyl-2-oxoglutarate aldolase</fullName>
        <ecNumber evidence="6">4.1.1.112</ecNumber>
        <ecNumber evidence="5">4.1.3.17</ecNumber>
    </recommendedName>
    <alternativeName>
        <fullName evidence="11">Oxaloacetate decarboxylase</fullName>
    </alternativeName>
    <alternativeName>
        <fullName evidence="9">Regulator of ribonuclease activity homolog</fullName>
    </alternativeName>
    <alternativeName>
        <fullName evidence="10">RraA-like protein</fullName>
    </alternativeName>
</protein>
<comment type="cofactor">
    <cofactor evidence="2">
        <name>a divalent metal cation</name>
        <dbReference type="ChEBI" id="CHEBI:60240"/>
    </cofactor>
</comment>
<dbReference type="EMBL" id="JAYGGQ010000010">
    <property type="protein sequence ID" value="MEA5455764.1"/>
    <property type="molecule type" value="Genomic_DNA"/>
</dbReference>
<evidence type="ECO:0000256" key="7">
    <source>
        <dbReference type="ARBA" id="ARBA00016549"/>
    </source>
</evidence>
<evidence type="ECO:0000256" key="11">
    <source>
        <dbReference type="ARBA" id="ARBA00032305"/>
    </source>
</evidence>
<sequence>MSRGELLARLRAVSIPTLGHFLEDGFLAPEIRRLAGSGTLAGVARTVRISEQDATAMNRAILRVEPGEVLVVSMSGDIRHAPLGAVTAAALFARGAAGVVVDGAVTDLGDLRASGLSVYARGTSCLTTKRRFGDESELGVPVECGGVLIRDGDLVLGDDNGVVALTAEAASAVVGLAEASDAAEPALLARIRAGEPLANLLALGPRATSPSQPDG</sequence>
<dbReference type="RefSeq" id="WP_323279644.1">
    <property type="nucleotide sequence ID" value="NZ_JAYGGQ010000010.1"/>
</dbReference>
<dbReference type="EC" id="4.1.1.112" evidence="6"/>
<evidence type="ECO:0000313" key="14">
    <source>
        <dbReference type="Proteomes" id="UP001304769"/>
    </source>
</evidence>
<evidence type="ECO:0000256" key="3">
    <source>
        <dbReference type="ARBA" id="ARBA00008621"/>
    </source>
</evidence>
<dbReference type="SUPFAM" id="SSF89562">
    <property type="entry name" value="RraA-like"/>
    <property type="match status" value="1"/>
</dbReference>
<comment type="similarity">
    <text evidence="3">Belongs to the class II aldolase/RraA-like family.</text>
</comment>
<name>A0ABU5T7V2_9MICC</name>
<evidence type="ECO:0000256" key="8">
    <source>
        <dbReference type="ARBA" id="ARBA00025046"/>
    </source>
</evidence>
<comment type="subunit">
    <text evidence="4">Homotrimer.</text>
</comment>
<keyword evidence="14" id="KW-1185">Reference proteome</keyword>
<evidence type="ECO:0000256" key="6">
    <source>
        <dbReference type="ARBA" id="ARBA00012947"/>
    </source>
</evidence>
<dbReference type="Gene3D" id="3.50.30.40">
    <property type="entry name" value="Ribonuclease E inhibitor RraA/RraA-like"/>
    <property type="match status" value="1"/>
</dbReference>
<evidence type="ECO:0000256" key="9">
    <source>
        <dbReference type="ARBA" id="ARBA00029596"/>
    </source>
</evidence>
<comment type="catalytic activity">
    <reaction evidence="12">
        <text>oxaloacetate + H(+) = pyruvate + CO2</text>
        <dbReference type="Rhea" id="RHEA:15641"/>
        <dbReference type="ChEBI" id="CHEBI:15361"/>
        <dbReference type="ChEBI" id="CHEBI:15378"/>
        <dbReference type="ChEBI" id="CHEBI:16452"/>
        <dbReference type="ChEBI" id="CHEBI:16526"/>
        <dbReference type="EC" id="4.1.1.112"/>
    </reaction>
</comment>
<evidence type="ECO:0000256" key="5">
    <source>
        <dbReference type="ARBA" id="ARBA00012213"/>
    </source>
</evidence>
<dbReference type="InterPro" id="IPR005493">
    <property type="entry name" value="RraA/RraA-like"/>
</dbReference>
<organism evidence="13 14">
    <name type="scientific">Sinomonas terricola</name>
    <dbReference type="NCBI Taxonomy" id="3110330"/>
    <lineage>
        <taxon>Bacteria</taxon>
        <taxon>Bacillati</taxon>
        <taxon>Actinomycetota</taxon>
        <taxon>Actinomycetes</taxon>
        <taxon>Micrococcales</taxon>
        <taxon>Micrococcaceae</taxon>
        <taxon>Sinomonas</taxon>
    </lineage>
</organism>
<comment type="catalytic activity">
    <reaction evidence="1">
        <text>4-hydroxy-4-methyl-2-oxoglutarate = 2 pyruvate</text>
        <dbReference type="Rhea" id="RHEA:22748"/>
        <dbReference type="ChEBI" id="CHEBI:15361"/>
        <dbReference type="ChEBI" id="CHEBI:58276"/>
        <dbReference type="EC" id="4.1.3.17"/>
    </reaction>
</comment>
<accession>A0ABU5T7V2</accession>
<evidence type="ECO:0000313" key="13">
    <source>
        <dbReference type="EMBL" id="MEA5455764.1"/>
    </source>
</evidence>
<dbReference type="EC" id="4.1.3.17" evidence="5"/>
<dbReference type="PANTHER" id="PTHR33254">
    <property type="entry name" value="4-HYDROXY-4-METHYL-2-OXOGLUTARATE ALDOLASE 3-RELATED"/>
    <property type="match status" value="1"/>
</dbReference>
<dbReference type="PANTHER" id="PTHR33254:SF4">
    <property type="entry name" value="4-HYDROXY-4-METHYL-2-OXOGLUTARATE ALDOLASE 3-RELATED"/>
    <property type="match status" value="1"/>
</dbReference>
<dbReference type="Pfam" id="PF03737">
    <property type="entry name" value="RraA-like"/>
    <property type="match status" value="1"/>
</dbReference>
<reference evidence="13 14" key="1">
    <citation type="submission" date="2023-12" db="EMBL/GenBank/DDBJ databases">
        <title>Sinomonas terricola sp. nov, isolated from litchi orchard soil in Guangdong, PR China.</title>
        <authorList>
            <person name="Jiaxin W."/>
            <person name="Yang Z."/>
            <person name="Honghui Z."/>
        </authorList>
    </citation>
    <scope>NUCLEOTIDE SEQUENCE [LARGE SCALE GENOMIC DNA]</scope>
    <source>
        <strain evidence="13 14">JGH33</strain>
    </source>
</reference>
<evidence type="ECO:0000256" key="1">
    <source>
        <dbReference type="ARBA" id="ARBA00001342"/>
    </source>
</evidence>
<comment type="caution">
    <text evidence="13">The sequence shown here is derived from an EMBL/GenBank/DDBJ whole genome shotgun (WGS) entry which is preliminary data.</text>
</comment>
<dbReference type="Proteomes" id="UP001304769">
    <property type="component" value="Unassembled WGS sequence"/>
</dbReference>
<proteinExistence type="inferred from homology"/>
<dbReference type="InterPro" id="IPR036704">
    <property type="entry name" value="RraA/RraA-like_sf"/>
</dbReference>
<evidence type="ECO:0000256" key="12">
    <source>
        <dbReference type="ARBA" id="ARBA00047973"/>
    </source>
</evidence>
<evidence type="ECO:0000256" key="10">
    <source>
        <dbReference type="ARBA" id="ARBA00030169"/>
    </source>
</evidence>
<evidence type="ECO:0000256" key="2">
    <source>
        <dbReference type="ARBA" id="ARBA00001968"/>
    </source>
</evidence>
<dbReference type="CDD" id="cd16841">
    <property type="entry name" value="RraA_family"/>
    <property type="match status" value="1"/>
</dbReference>
<gene>
    <name evidence="13" type="ORF">SPF06_13600</name>
</gene>
<comment type="function">
    <text evidence="8">Catalyzes the aldol cleavage of 4-hydroxy-4-methyl-2-oxoglutarate (HMG) into 2 molecules of pyruvate. Also contains a secondary oxaloacetate (OAA) decarboxylase activity due to the common pyruvate enolate transition state formed following C-C bond cleavage in the retro-aldol and decarboxylation reactions.</text>
</comment>
<evidence type="ECO:0000256" key="4">
    <source>
        <dbReference type="ARBA" id="ARBA00011233"/>
    </source>
</evidence>